<evidence type="ECO:0000313" key="9">
    <source>
        <dbReference type="EMBL" id="EKU93455.1"/>
    </source>
</evidence>
<evidence type="ECO:0000313" key="10">
    <source>
        <dbReference type="Proteomes" id="UP000009875"/>
    </source>
</evidence>
<dbReference type="GO" id="GO:0005886">
    <property type="term" value="C:plasma membrane"/>
    <property type="evidence" value="ECO:0007669"/>
    <property type="project" value="UniProtKB-SubCell"/>
</dbReference>
<feature type="compositionally biased region" description="Basic and acidic residues" evidence="6">
    <location>
        <begin position="199"/>
        <end position="221"/>
    </location>
</feature>
<evidence type="ECO:0000256" key="1">
    <source>
        <dbReference type="ARBA" id="ARBA00004651"/>
    </source>
</evidence>
<feature type="region of interest" description="Disordered" evidence="6">
    <location>
        <begin position="182"/>
        <end position="229"/>
    </location>
</feature>
<gene>
    <name evidence="9" type="ORF">HMPREF9698_00987</name>
</gene>
<evidence type="ECO:0000256" key="6">
    <source>
        <dbReference type="SAM" id="MobiDB-lite"/>
    </source>
</evidence>
<dbReference type="InterPro" id="IPR003838">
    <property type="entry name" value="ABC3_permease_C"/>
</dbReference>
<evidence type="ECO:0000256" key="2">
    <source>
        <dbReference type="ARBA" id="ARBA00022475"/>
    </source>
</evidence>
<dbReference type="STRING" id="883081.HMPREF9698_00987"/>
<dbReference type="PANTHER" id="PTHR30572:SF9">
    <property type="entry name" value="ABC TRANSPORTER PERMEASE PROTEIN"/>
    <property type="match status" value="1"/>
</dbReference>
<feature type="transmembrane region" description="Helical" evidence="7">
    <location>
        <begin position="431"/>
        <end position="451"/>
    </location>
</feature>
<protein>
    <recommendedName>
        <fullName evidence="8">ABC3 transporter permease C-terminal domain-containing protein</fullName>
    </recommendedName>
</protein>
<evidence type="ECO:0000256" key="7">
    <source>
        <dbReference type="SAM" id="Phobius"/>
    </source>
</evidence>
<keyword evidence="5 7" id="KW-0472">Membrane</keyword>
<dbReference type="PANTHER" id="PTHR30572">
    <property type="entry name" value="MEMBRANE COMPONENT OF TRANSPORTER-RELATED"/>
    <property type="match status" value="1"/>
</dbReference>
<feature type="domain" description="ABC3 transporter permease C-terminal" evidence="8">
    <location>
        <begin position="334"/>
        <end position="450"/>
    </location>
</feature>
<keyword evidence="10" id="KW-1185">Reference proteome</keyword>
<evidence type="ECO:0000256" key="4">
    <source>
        <dbReference type="ARBA" id="ARBA00022989"/>
    </source>
</evidence>
<feature type="compositionally biased region" description="Low complexity" evidence="6">
    <location>
        <begin position="187"/>
        <end position="197"/>
    </location>
</feature>
<organism evidence="9 10">
    <name type="scientific">Alloiococcus otitis ATCC 51267</name>
    <dbReference type="NCBI Taxonomy" id="883081"/>
    <lineage>
        <taxon>Bacteria</taxon>
        <taxon>Bacillati</taxon>
        <taxon>Bacillota</taxon>
        <taxon>Bacilli</taxon>
        <taxon>Lactobacillales</taxon>
        <taxon>Carnobacteriaceae</taxon>
        <taxon>Alloiococcus</taxon>
    </lineage>
</organism>
<dbReference type="AlphaFoldDB" id="K9EW82"/>
<keyword evidence="4 7" id="KW-1133">Transmembrane helix</keyword>
<keyword evidence="3 7" id="KW-0812">Transmembrane</keyword>
<accession>K9EW82</accession>
<dbReference type="Pfam" id="PF02687">
    <property type="entry name" value="FtsX"/>
    <property type="match status" value="1"/>
</dbReference>
<sequence length="462" mass="50441">MVENALAYVIRKKSRTLIIFTLICLVLSALYACLAILQSSDQVQASLYQSSNSSLTIKGKEGGGHFQVGDLSWLQGDPSVQSLVYQYEGLAQSLGSQPVTGDQKVNRDDLASDLENLLSLQAISQTDRDPLFTSGVFTLVKGRGIQEGDQHKALVHQDFAQANKLDLGDKLSLQMLDLENDETMANPSPESEGSPGSQDNKKQGPEDEESLERPSNEKFDPESQESLESQEYEIVGIFSGKKQENYTGLSSDLSENMVYTDYASSQTALHLKGSKQEVSQIAVFAKGPDQLDKISKKLDEMGGAPAKFRVEENTEAYETAQASLAGIRQIIQVMTLAILIAGALALSLILILWLRERIYEIGVLLTIGFSKLQVIGQFILELILVSLPGLLISFLLGRMLLNQVLGQVLSVPLLQTDFGLKQNLLILGQSYGILLLIIVLSVFVASAMILVKKPKAILSQMS</sequence>
<feature type="transmembrane region" description="Helical" evidence="7">
    <location>
        <begin position="17"/>
        <end position="37"/>
    </location>
</feature>
<evidence type="ECO:0000259" key="8">
    <source>
        <dbReference type="Pfam" id="PF02687"/>
    </source>
</evidence>
<feature type="transmembrane region" description="Helical" evidence="7">
    <location>
        <begin position="374"/>
        <end position="396"/>
    </location>
</feature>
<name>K9EW82_9LACT</name>
<reference evidence="9 10" key="1">
    <citation type="submission" date="2012-09" db="EMBL/GenBank/DDBJ databases">
        <title>The Genome Sequence of Alloiococcus otitis ATCC 51267.</title>
        <authorList>
            <consortium name="The Broad Institute Genome Sequencing Platform"/>
            <person name="Earl A."/>
            <person name="Ward D."/>
            <person name="Feldgarden M."/>
            <person name="Gevers D."/>
            <person name="Huys G."/>
            <person name="Walker B."/>
            <person name="Young S.K."/>
            <person name="Zeng Q."/>
            <person name="Gargeya S."/>
            <person name="Fitzgerald M."/>
            <person name="Haas B."/>
            <person name="Abouelleil A."/>
            <person name="Alvarado L."/>
            <person name="Arachchi H.M."/>
            <person name="Berlin A.M."/>
            <person name="Chapman S.B."/>
            <person name="Goldberg J."/>
            <person name="Griggs A."/>
            <person name="Gujja S."/>
            <person name="Hansen M."/>
            <person name="Howarth C."/>
            <person name="Imamovic A."/>
            <person name="Larimer J."/>
            <person name="McCowen C."/>
            <person name="Montmayeur A."/>
            <person name="Murphy C."/>
            <person name="Neiman D."/>
            <person name="Pearson M."/>
            <person name="Priest M."/>
            <person name="Roberts A."/>
            <person name="Saif S."/>
            <person name="Shea T."/>
            <person name="Sisk P."/>
            <person name="Sykes S."/>
            <person name="Wortman J."/>
            <person name="Nusbaum C."/>
            <person name="Birren B."/>
        </authorList>
    </citation>
    <scope>NUCLEOTIDE SEQUENCE [LARGE SCALE GENOMIC DNA]</scope>
    <source>
        <strain evidence="9 10">ATCC 51267</strain>
    </source>
</reference>
<dbReference type="GO" id="GO:0022857">
    <property type="term" value="F:transmembrane transporter activity"/>
    <property type="evidence" value="ECO:0007669"/>
    <property type="project" value="TreeGrafter"/>
</dbReference>
<comment type="subcellular location">
    <subcellularLocation>
        <location evidence="1">Cell membrane</location>
        <topology evidence="1">Multi-pass membrane protein</topology>
    </subcellularLocation>
</comment>
<dbReference type="eggNOG" id="COG0577">
    <property type="taxonomic scope" value="Bacteria"/>
</dbReference>
<dbReference type="EMBL" id="AGXA01000020">
    <property type="protein sequence ID" value="EKU93455.1"/>
    <property type="molecule type" value="Genomic_DNA"/>
</dbReference>
<comment type="caution">
    <text evidence="9">The sequence shown here is derived from an EMBL/GenBank/DDBJ whole genome shotgun (WGS) entry which is preliminary data.</text>
</comment>
<proteinExistence type="predicted"/>
<dbReference type="HOGENOM" id="CLU_039499_2_1_9"/>
<keyword evidence="2" id="KW-1003">Cell membrane</keyword>
<dbReference type="Proteomes" id="UP000009875">
    <property type="component" value="Unassembled WGS sequence"/>
</dbReference>
<dbReference type="InterPro" id="IPR050250">
    <property type="entry name" value="Macrolide_Exporter_MacB"/>
</dbReference>
<evidence type="ECO:0000256" key="5">
    <source>
        <dbReference type="ARBA" id="ARBA00023136"/>
    </source>
</evidence>
<dbReference type="RefSeq" id="WP_003777981.1">
    <property type="nucleotide sequence ID" value="NZ_JH992959.1"/>
</dbReference>
<feature type="transmembrane region" description="Helical" evidence="7">
    <location>
        <begin position="330"/>
        <end position="354"/>
    </location>
</feature>
<evidence type="ECO:0000256" key="3">
    <source>
        <dbReference type="ARBA" id="ARBA00022692"/>
    </source>
</evidence>
<dbReference type="PATRIC" id="fig|883081.3.peg.988"/>